<dbReference type="GO" id="GO:0004930">
    <property type="term" value="F:G protein-coupled receptor activity"/>
    <property type="evidence" value="ECO:0007669"/>
    <property type="project" value="TreeGrafter"/>
</dbReference>
<feature type="region of interest" description="Disordered" evidence="6">
    <location>
        <begin position="472"/>
        <end position="526"/>
    </location>
</feature>
<sequence length="526" mass="59741">MNNSTISADMSNSTMSADFDPYQPSDTTQTVLSFLSVPFGILSIWGSSFIIRSIRTERKWSPYRRLMVALSLCDIFGTITCVMQPFMGPRDSQYAYSVSIGNDATCTMVGTWFQLALMGQWYCAALSFYFVSTIRHGVTEAAFAGKHERWIHAIIITFHVVTAVAGAIWDLYFQRQINPGCWIAEPPEKGCSGMNCYSELMAYIYGFPTIMALFVILINHRLLYVHVKKTIAEGQHKALEAEQRLRDYQQQDDQLQLQNSDRINKSDRFNKSERINKSDRTKSDRTKTEGTLDQTSNHTSRISVLQSSDKQWERVRQVRLQSTLYVTAYFLTFIWSAVINFLNSRRLQNQYEHAGSVYLPLLILQSIFLPSQGLFNAMVFIRPRFNANRKKYPRQTRVWYVKRSIYGECVEPSSHWQISGMSRLSKMSRMSRNSRTSMSMSGLVASGAVGRLGKDSEDEGLGISKLDQSAIFPQGPRIVSNDDEPSKGREDEGVPEVSKIEDASSIIPEGNESSDELVIAEEKSER</sequence>
<feature type="transmembrane region" description="Helical" evidence="7">
    <location>
        <begin position="202"/>
        <end position="219"/>
    </location>
</feature>
<keyword evidence="9" id="KW-1185">Reference proteome</keyword>
<keyword evidence="2 7" id="KW-0812">Transmembrane</keyword>
<reference evidence="8" key="1">
    <citation type="submission" date="2023-08" db="EMBL/GenBank/DDBJ databases">
        <authorList>
            <person name="Audoor S."/>
            <person name="Bilcke G."/>
        </authorList>
    </citation>
    <scope>NUCLEOTIDE SEQUENCE</scope>
</reference>
<comment type="subcellular location">
    <subcellularLocation>
        <location evidence="1">Membrane</location>
        <topology evidence="1">Multi-pass membrane protein</topology>
    </subcellularLocation>
</comment>
<dbReference type="GO" id="GO:0005886">
    <property type="term" value="C:plasma membrane"/>
    <property type="evidence" value="ECO:0007669"/>
    <property type="project" value="TreeGrafter"/>
</dbReference>
<comment type="caution">
    <text evidence="8">The sequence shown here is derived from an EMBL/GenBank/DDBJ whole genome shotgun (WGS) entry which is preliminary data.</text>
</comment>
<proteinExistence type="predicted"/>
<keyword evidence="5" id="KW-0175">Coiled coil</keyword>
<feature type="transmembrane region" description="Helical" evidence="7">
    <location>
        <begin position="66"/>
        <end position="87"/>
    </location>
</feature>
<evidence type="ECO:0000256" key="2">
    <source>
        <dbReference type="ARBA" id="ARBA00022692"/>
    </source>
</evidence>
<evidence type="ECO:0000256" key="7">
    <source>
        <dbReference type="SAM" id="Phobius"/>
    </source>
</evidence>
<dbReference type="SUPFAM" id="SSF81321">
    <property type="entry name" value="Family A G protein-coupled receptor-like"/>
    <property type="match status" value="1"/>
</dbReference>
<evidence type="ECO:0000313" key="8">
    <source>
        <dbReference type="EMBL" id="CAJ1947339.1"/>
    </source>
</evidence>
<feature type="compositionally biased region" description="Basic and acidic residues" evidence="6">
    <location>
        <begin position="484"/>
        <end position="502"/>
    </location>
</feature>
<protein>
    <submittedName>
        <fullName evidence="8">Uncharacterized protein</fullName>
    </submittedName>
</protein>
<keyword evidence="3 7" id="KW-1133">Transmembrane helix</keyword>
<evidence type="ECO:0000313" key="9">
    <source>
        <dbReference type="Proteomes" id="UP001295423"/>
    </source>
</evidence>
<feature type="coiled-coil region" evidence="5">
    <location>
        <begin position="231"/>
        <end position="258"/>
    </location>
</feature>
<dbReference type="PANTHER" id="PTHR23112">
    <property type="entry name" value="G PROTEIN-COUPLED RECEPTOR 157-RELATED"/>
    <property type="match status" value="1"/>
</dbReference>
<dbReference type="AlphaFoldDB" id="A0AAD2JGH0"/>
<feature type="transmembrane region" description="Helical" evidence="7">
    <location>
        <begin position="362"/>
        <end position="381"/>
    </location>
</feature>
<evidence type="ECO:0000256" key="5">
    <source>
        <dbReference type="SAM" id="Coils"/>
    </source>
</evidence>
<feature type="transmembrane region" description="Helical" evidence="7">
    <location>
        <begin position="150"/>
        <end position="169"/>
    </location>
</feature>
<organism evidence="8 9">
    <name type="scientific">Cylindrotheca closterium</name>
    <dbReference type="NCBI Taxonomy" id="2856"/>
    <lineage>
        <taxon>Eukaryota</taxon>
        <taxon>Sar</taxon>
        <taxon>Stramenopiles</taxon>
        <taxon>Ochrophyta</taxon>
        <taxon>Bacillariophyta</taxon>
        <taxon>Bacillariophyceae</taxon>
        <taxon>Bacillariophycidae</taxon>
        <taxon>Bacillariales</taxon>
        <taxon>Bacillariaceae</taxon>
        <taxon>Cylindrotheca</taxon>
    </lineage>
</organism>
<feature type="transmembrane region" description="Helical" evidence="7">
    <location>
        <begin position="119"/>
        <end position="138"/>
    </location>
</feature>
<dbReference type="EMBL" id="CAKOGP040001725">
    <property type="protein sequence ID" value="CAJ1947339.1"/>
    <property type="molecule type" value="Genomic_DNA"/>
</dbReference>
<feature type="compositionally biased region" description="Basic and acidic residues" evidence="6">
    <location>
        <begin position="268"/>
        <end position="290"/>
    </location>
</feature>
<evidence type="ECO:0000256" key="1">
    <source>
        <dbReference type="ARBA" id="ARBA00004141"/>
    </source>
</evidence>
<evidence type="ECO:0000256" key="4">
    <source>
        <dbReference type="ARBA" id="ARBA00023136"/>
    </source>
</evidence>
<keyword evidence="4 7" id="KW-0472">Membrane</keyword>
<dbReference type="PANTHER" id="PTHR23112:SF0">
    <property type="entry name" value="TRANSMEMBRANE PROTEIN 116"/>
    <property type="match status" value="1"/>
</dbReference>
<dbReference type="Gene3D" id="1.20.1070.10">
    <property type="entry name" value="Rhodopsin 7-helix transmembrane proteins"/>
    <property type="match status" value="1"/>
</dbReference>
<evidence type="ECO:0000256" key="6">
    <source>
        <dbReference type="SAM" id="MobiDB-lite"/>
    </source>
</evidence>
<accession>A0AAD2JGH0</accession>
<feature type="transmembrane region" description="Helical" evidence="7">
    <location>
        <begin position="324"/>
        <end position="342"/>
    </location>
</feature>
<dbReference type="GO" id="GO:0007189">
    <property type="term" value="P:adenylate cyclase-activating G protein-coupled receptor signaling pathway"/>
    <property type="evidence" value="ECO:0007669"/>
    <property type="project" value="TreeGrafter"/>
</dbReference>
<feature type="transmembrane region" description="Helical" evidence="7">
    <location>
        <begin position="31"/>
        <end position="54"/>
    </location>
</feature>
<name>A0AAD2JGH0_9STRA</name>
<dbReference type="Proteomes" id="UP001295423">
    <property type="component" value="Unassembled WGS sequence"/>
</dbReference>
<gene>
    <name evidence="8" type="ORF">CYCCA115_LOCUS11097</name>
</gene>
<evidence type="ECO:0000256" key="3">
    <source>
        <dbReference type="ARBA" id="ARBA00022989"/>
    </source>
</evidence>
<feature type="region of interest" description="Disordered" evidence="6">
    <location>
        <begin position="268"/>
        <end position="299"/>
    </location>
</feature>